<dbReference type="AlphaFoldDB" id="A0A369PY94"/>
<keyword evidence="2" id="KW-1185">Reference proteome</keyword>
<dbReference type="OrthoDB" id="793497at2"/>
<evidence type="ECO:0000313" key="2">
    <source>
        <dbReference type="Proteomes" id="UP000253961"/>
    </source>
</evidence>
<dbReference type="Proteomes" id="UP000253961">
    <property type="component" value="Unassembled WGS sequence"/>
</dbReference>
<dbReference type="EMBL" id="QPKV01000003">
    <property type="protein sequence ID" value="RDC57220.1"/>
    <property type="molecule type" value="Genomic_DNA"/>
</dbReference>
<gene>
    <name evidence="1" type="ORF">DU508_08535</name>
</gene>
<reference evidence="1 2" key="1">
    <citation type="submission" date="2018-07" db="EMBL/GenBank/DDBJ databases">
        <title>Pedobacter sp. nov., isolated from soil.</title>
        <authorList>
            <person name="Zhou L.Y."/>
            <person name="Du Z.J."/>
        </authorList>
    </citation>
    <scope>NUCLEOTIDE SEQUENCE [LARGE SCALE GENOMIC DNA]</scope>
    <source>
        <strain evidence="1 2">JDX94</strain>
    </source>
</reference>
<comment type="caution">
    <text evidence="1">The sequence shown here is derived from an EMBL/GenBank/DDBJ whole genome shotgun (WGS) entry which is preliminary data.</text>
</comment>
<name>A0A369PY94_9SPHI</name>
<protein>
    <submittedName>
        <fullName evidence="1">Uncharacterized protein</fullName>
    </submittedName>
</protein>
<accession>A0A369PY94</accession>
<dbReference type="RefSeq" id="WP_115402393.1">
    <property type="nucleotide sequence ID" value="NZ_QPKV01000003.1"/>
</dbReference>
<sequence>MSPLKVATPLHRRKIQRDRLLETIDTLEAFEVAQIDDADETEANHFQGCILTIEDDNRRKFTTKNPVIIQAVAQFVNEICVNRLTEIEAGITIPA</sequence>
<proteinExistence type="predicted"/>
<evidence type="ECO:0000313" key="1">
    <source>
        <dbReference type="EMBL" id="RDC57220.1"/>
    </source>
</evidence>
<organism evidence="1 2">
    <name type="scientific">Pedobacter chinensis</name>
    <dbReference type="NCBI Taxonomy" id="2282421"/>
    <lineage>
        <taxon>Bacteria</taxon>
        <taxon>Pseudomonadati</taxon>
        <taxon>Bacteroidota</taxon>
        <taxon>Sphingobacteriia</taxon>
        <taxon>Sphingobacteriales</taxon>
        <taxon>Sphingobacteriaceae</taxon>
        <taxon>Pedobacter</taxon>
    </lineage>
</organism>